<reference evidence="1 2" key="1">
    <citation type="submission" date="2020-05" db="EMBL/GenBank/DDBJ databases">
        <title>Tigecycline resistant gene in Empedobacter stercoris.</title>
        <authorList>
            <person name="Chen Y."/>
            <person name="Cheng Y."/>
            <person name="Zhou K."/>
        </authorList>
    </citation>
    <scope>NUCLEOTIDE SEQUENCE [LARGE SCALE GENOMIC DNA]</scope>
    <source>
        <strain evidence="1 2">ES202</strain>
    </source>
</reference>
<evidence type="ECO:0000313" key="2">
    <source>
        <dbReference type="Proteomes" id="UP000580344"/>
    </source>
</evidence>
<dbReference type="PROSITE" id="PS51257">
    <property type="entry name" value="PROKAR_LIPOPROTEIN"/>
    <property type="match status" value="1"/>
</dbReference>
<dbReference type="RefSeq" id="WP_171621580.1">
    <property type="nucleotide sequence ID" value="NZ_CP053698.1"/>
</dbReference>
<sequence length="117" mass="13647">MKILLSKYIQFGILIMIILFFISCDNCEKFYDDINNLESNIIVTKNLTKEQSFPKVVIEGLRLKTTKKETLSTQNRMWIPISEHINIGDTIIKKKGDPIIYVYKNDSIIVHAFENFC</sequence>
<gene>
    <name evidence="1" type="ORF">HMH06_00065</name>
</gene>
<proteinExistence type="predicted"/>
<evidence type="ECO:0000313" key="1">
    <source>
        <dbReference type="EMBL" id="NOJ74254.1"/>
    </source>
</evidence>
<accession>A0ABX1WHU3</accession>
<comment type="caution">
    <text evidence="1">The sequence shown here is derived from an EMBL/GenBank/DDBJ whole genome shotgun (WGS) entry which is preliminary data.</text>
</comment>
<dbReference type="Proteomes" id="UP000580344">
    <property type="component" value="Unassembled WGS sequence"/>
</dbReference>
<organism evidence="1 2">
    <name type="scientific">Empedobacter stercoris</name>
    <dbReference type="NCBI Taxonomy" id="1628248"/>
    <lineage>
        <taxon>Bacteria</taxon>
        <taxon>Pseudomonadati</taxon>
        <taxon>Bacteroidota</taxon>
        <taxon>Flavobacteriia</taxon>
        <taxon>Flavobacteriales</taxon>
        <taxon>Weeksellaceae</taxon>
        <taxon>Empedobacter</taxon>
    </lineage>
</organism>
<protein>
    <recommendedName>
        <fullName evidence="3">Lipoprotein</fullName>
    </recommendedName>
</protein>
<keyword evidence="2" id="KW-1185">Reference proteome</keyword>
<dbReference type="EMBL" id="JABFOQ010000001">
    <property type="protein sequence ID" value="NOJ74254.1"/>
    <property type="molecule type" value="Genomic_DNA"/>
</dbReference>
<name>A0ABX1WHU3_9FLAO</name>
<evidence type="ECO:0008006" key="3">
    <source>
        <dbReference type="Google" id="ProtNLM"/>
    </source>
</evidence>